<evidence type="ECO:0000256" key="5">
    <source>
        <dbReference type="ARBA" id="ARBA00022737"/>
    </source>
</evidence>
<dbReference type="InterPro" id="IPR057884">
    <property type="entry name" value="FN3_RIM-BP1/2/3"/>
</dbReference>
<feature type="region of interest" description="Disordered" evidence="8">
    <location>
        <begin position="1023"/>
        <end position="1051"/>
    </location>
</feature>
<feature type="region of interest" description="Disordered" evidence="8">
    <location>
        <begin position="886"/>
        <end position="915"/>
    </location>
</feature>
<dbReference type="CDD" id="cd12012">
    <property type="entry name" value="SH3_RIM-BP_2"/>
    <property type="match status" value="1"/>
</dbReference>
<dbReference type="FunFam" id="2.30.30.40:FF:000023">
    <property type="entry name" value="RIMS-binding protein 2 isoform F"/>
    <property type="match status" value="1"/>
</dbReference>
<feature type="region of interest" description="Disordered" evidence="8">
    <location>
        <begin position="972"/>
        <end position="997"/>
    </location>
</feature>
<dbReference type="InterPro" id="IPR036028">
    <property type="entry name" value="SH3-like_dom_sf"/>
</dbReference>
<dbReference type="InterPro" id="IPR035755">
    <property type="entry name" value="RIM-BP_SH3_3"/>
</dbReference>
<feature type="compositionally biased region" description="Acidic residues" evidence="8">
    <location>
        <begin position="1558"/>
        <end position="1572"/>
    </location>
</feature>
<sequence>MPSSNIPVPDRDTGSHASPRKSSNAEDLRRLNSKLRSDLEAERAKVRQILRDKSAEIKRIQENFEKDKQKAIELATKRLTNEHAAGIKRVRENAAREKENELRQVLKFKEEEVKTLKQQVLDEKEKNRSAEEELRRVLADKGREGEDRSEIERKLRTEISSLKEQKHRLEEMYRTKVADDNEKAESIRRLKAEHEIELQKFIKESKRETIHSLHQRRLTEKALEEKAHELAFKDHLAKKLEAEKGDLQRRLSQNGDLELSMRRSSLHRLGSSLDFISNDRLDESPLVKKDKERELKKRNAELQSRVENLEKKCAVLEKETSKSGCVKATFVAEEKIRKLKKRNSELVSIARQLEDKAKKLQEEKVQAKKLAEDLNNSNTNNANLDHVKKMYARQRAKDLAEHAKSVMSKEKELDDLRKQLSLQQSGQHLPISVINLVEKKEKVEELQSIIRQSAKERLWLERQMSSTDASRTPSPMLSSGDFAAVDIRRKTEKLQAMEAENTKLKASIYQLQKAEAESEKLANELNDKEKENHRLLSELEDKRTRCSKLEHEREKFAAKCTMLQKKNVEMSKRMEELQEVEDQVSDLKEKLEVSDMKCSLLTEECNQMKIQLEELLRVKDDLKKMEEQKKIMENEHLSSLEKLKEREEEIRQLHNIQEEANKAHEMAVTSLEDTVRSLEQKCTDTEQNNVNLKKQVEELRQLEEEHAKQMKTEGCHKSTQTALDSSLGRRDGGGPIYDHPRLEDFRSQLSKPSTNRPLNETSPRPSAHVSPTKSSLQESKTDSLHATSAGQSSVKQSSVDDVKSSKEKPAGPDDILDVLHSRIDQLAASDSEDDMFGEVDEDKPQKPDLDLDDLAKRISQVAVSDDTSSLSTRDMDDSDASVLNVRIDEPASSRPQTSDASNNRDELNAKEENLDSRFPEADFNAVDPAIMEKLAVYIARYSYDPDGYFLGELMSGQRGLVPSNFVEKVADENEGIDSSDEEDADDDESVSEDGETSAELVFLEESGKLHRAFRLSMEHIPDVGLDDIQEDDENQREENIESEHEVDEDGSKHVTVNQDGVISDETDSESFRVPSPKRLFLERRFTRSVLVSWKPADLPPEKVKGYGVYVNGDLRFMIKGGDETKALLEDIDEEETYRISVRTVTTNDEESSDRSAVVTIGKDANLAPSHVHVTCVTPTTAKIEWSPGNSLFFHEILVNGVLHKTVRAGIFQHTITNLDPDHMYKVHVRAKKSKKAVGDENEADIAVDFLTAETEFRTEQGGFPDPPLDVKASLGHANSLELNWIPVTITDKGTSNGARVTGYKVYINGFPCTEVTSPTADCVTAVSWMVERAIKRSHSENLRVIVRTQSCEGESADSNEVELPVPMFNFKGNLFVKSKGTELKTVELVSQSSKEDTDQQPSEEPNSLNRASDTNEQRERSDSVRRYCRDGNGQPVMVLVNGSHKDGAEESKPSAQPRTMGEPTVWRNEEADETQTAESPLRSDEKGSSDEDEEEVELCIPKVVEDHLTSIEKETEVKEPEVNAGEQVEDFGDFSEEDKGEKEDIEDGEKAEVSDDELKFDDDDILPIDDESPVQVRPQITEKGSVTSETSDAEKEEELGSAFDGASSIPRIRPKGDEVQAPTKPYIRPLEYEESDFESESSEKDPLSIIQEEDEEDLSESVAFPSNFSQSHSASEGFETDDDVMDLLDEDGGYEESATQDVTVRKISQTERPAAVTVEGKTPEGVGLGRYLTKTNEGLKVDSSENSPYRLIDGIELEDSEDGLVEEDGVQATYSDTEADRDGFERSLTPLDEHEQGDLENRVTEQDHANPEDVALEEQVPPEQGPDEGKTTDGQVRVFLALYDYDPATMSPNHDAEDEELAFNEGDLIKVYGDKDEDGFYWGDLDGKVGYIPHNMVSEVPLEEYDAGGNATLPSLDITHQEVGETSAQCSSLEPEINTSSLDSTLNEADAEENEFQDPRNSDNYQLAPRRMVALFDYDPQTLSPNPDSDVELKFKVGDVIYVYGDMDEDGFYTGELRGIRGLVPSNFLEDLSDPPEVQQDSTQEGSYVSPVVSAEKNNSINGGTHHVTSEDTPKKKKGIFSKGKQMFKKIAKSHQSQNAKR</sequence>
<dbReference type="PROSITE" id="PS50853">
    <property type="entry name" value="FN3"/>
    <property type="match status" value="3"/>
</dbReference>
<feature type="region of interest" description="Disordered" evidence="8">
    <location>
        <begin position="1"/>
        <end position="30"/>
    </location>
</feature>
<evidence type="ECO:0000256" key="6">
    <source>
        <dbReference type="PROSITE-ProRule" id="PRU00192"/>
    </source>
</evidence>
<keyword evidence="12" id="KW-1185">Reference proteome</keyword>
<dbReference type="InterPro" id="IPR035753">
    <property type="entry name" value="RIM-BP_SH3_2"/>
</dbReference>
<keyword evidence="5" id="KW-0677">Repeat</keyword>
<feature type="domain" description="Fibronectin type-III" evidence="10">
    <location>
        <begin position="1266"/>
        <end position="1366"/>
    </location>
</feature>
<comment type="caution">
    <text evidence="11">The sequence shown here is derived from an EMBL/GenBank/DDBJ whole genome shotgun (WGS) entry which is preliminary data.</text>
</comment>
<dbReference type="CDD" id="cd00063">
    <property type="entry name" value="FN3"/>
    <property type="match status" value="3"/>
</dbReference>
<feature type="compositionally biased region" description="Basic and acidic residues" evidence="8">
    <location>
        <begin position="1537"/>
        <end position="1557"/>
    </location>
</feature>
<feature type="compositionally biased region" description="Acidic residues" evidence="8">
    <location>
        <begin position="1678"/>
        <end position="1688"/>
    </location>
</feature>
<evidence type="ECO:0000259" key="9">
    <source>
        <dbReference type="PROSITE" id="PS50002"/>
    </source>
</evidence>
<feature type="compositionally biased region" description="Polar residues" evidence="8">
    <location>
        <begin position="747"/>
        <end position="790"/>
    </location>
</feature>
<evidence type="ECO:0000256" key="8">
    <source>
        <dbReference type="SAM" id="MobiDB-lite"/>
    </source>
</evidence>
<feature type="compositionally biased region" description="Basic and acidic residues" evidence="8">
    <location>
        <begin position="842"/>
        <end position="853"/>
    </location>
</feature>
<dbReference type="InterPro" id="IPR040325">
    <property type="entry name" value="RIMBP1/2/3"/>
</dbReference>
<feature type="region of interest" description="Disordered" evidence="8">
    <location>
        <begin position="829"/>
        <end position="853"/>
    </location>
</feature>
<dbReference type="PANTHER" id="PTHR14234">
    <property type="entry name" value="RIM BINDING PROTEIN-RELATED"/>
    <property type="match status" value="1"/>
</dbReference>
<feature type="region of interest" description="Disordered" evidence="8">
    <location>
        <begin position="862"/>
        <end position="881"/>
    </location>
</feature>
<dbReference type="InterPro" id="IPR001452">
    <property type="entry name" value="SH3_domain"/>
</dbReference>
<dbReference type="Gene3D" id="2.60.40.10">
    <property type="entry name" value="Immunoglobulins"/>
    <property type="match status" value="3"/>
</dbReference>
<feature type="compositionally biased region" description="Acidic residues" evidence="8">
    <location>
        <begin position="1527"/>
        <end position="1536"/>
    </location>
</feature>
<dbReference type="Pfam" id="PF25523">
    <property type="entry name" value="Ig_RIMBP2"/>
    <property type="match status" value="1"/>
</dbReference>
<feature type="coiled-coil region" evidence="7">
    <location>
        <begin position="292"/>
        <end position="456"/>
    </location>
</feature>
<dbReference type="GO" id="GO:0045202">
    <property type="term" value="C:synapse"/>
    <property type="evidence" value="ECO:0007669"/>
    <property type="project" value="GOC"/>
</dbReference>
<dbReference type="SMART" id="SM00060">
    <property type="entry name" value="FN3"/>
    <property type="match status" value="2"/>
</dbReference>
<organism evidence="11 12">
    <name type="scientific">Acropora cervicornis</name>
    <name type="common">Staghorn coral</name>
    <dbReference type="NCBI Taxonomy" id="6130"/>
    <lineage>
        <taxon>Eukaryota</taxon>
        <taxon>Metazoa</taxon>
        <taxon>Cnidaria</taxon>
        <taxon>Anthozoa</taxon>
        <taxon>Hexacorallia</taxon>
        <taxon>Scleractinia</taxon>
        <taxon>Astrocoeniina</taxon>
        <taxon>Acroporidae</taxon>
        <taxon>Acropora</taxon>
    </lineage>
</organism>
<keyword evidence="7" id="KW-0175">Coiled coil</keyword>
<feature type="compositionally biased region" description="Polar residues" evidence="8">
    <location>
        <begin position="1399"/>
        <end position="1412"/>
    </location>
</feature>
<reference evidence="11" key="1">
    <citation type="journal article" date="2023" name="G3 (Bethesda)">
        <title>Whole genome assembly and annotation of the endangered Caribbean coral Acropora cervicornis.</title>
        <authorList>
            <person name="Selwyn J.D."/>
            <person name="Vollmer S.V."/>
        </authorList>
    </citation>
    <scope>NUCLEOTIDE SEQUENCE</scope>
    <source>
        <strain evidence="11">K2</strain>
    </source>
</reference>
<evidence type="ECO:0000256" key="2">
    <source>
        <dbReference type="ARBA" id="ARBA00010749"/>
    </source>
</evidence>
<feature type="domain" description="SH3" evidence="9">
    <location>
        <begin position="1967"/>
        <end position="2034"/>
    </location>
</feature>
<comment type="subcellular location">
    <subcellularLocation>
        <location evidence="1">Cytoplasm</location>
    </subcellularLocation>
</comment>
<feature type="region of interest" description="Disordered" evidence="8">
    <location>
        <begin position="706"/>
        <end position="814"/>
    </location>
</feature>
<dbReference type="InterPro" id="IPR036116">
    <property type="entry name" value="FN3_sf"/>
</dbReference>
<dbReference type="EMBL" id="JARQWQ010000001">
    <property type="protein sequence ID" value="KAK2573988.1"/>
    <property type="molecule type" value="Genomic_DNA"/>
</dbReference>
<feature type="region of interest" description="Disordered" evidence="8">
    <location>
        <begin position="1510"/>
        <end position="1688"/>
    </location>
</feature>
<feature type="compositionally biased region" description="Basic and acidic residues" evidence="8">
    <location>
        <begin position="1778"/>
        <end position="1811"/>
    </location>
</feature>
<dbReference type="PANTHER" id="PTHR14234:SF19">
    <property type="entry name" value="RIM-BINDING PROTEIN, ISOFORM F"/>
    <property type="match status" value="1"/>
</dbReference>
<feature type="compositionally biased region" description="Polar residues" evidence="8">
    <location>
        <begin position="862"/>
        <end position="872"/>
    </location>
</feature>
<evidence type="ECO:0000256" key="7">
    <source>
        <dbReference type="SAM" id="Coils"/>
    </source>
</evidence>
<feature type="region of interest" description="Disordered" evidence="8">
    <location>
        <begin position="2055"/>
        <end position="2078"/>
    </location>
</feature>
<protein>
    <submittedName>
        <fullName evidence="11">Peripheral-type benzodiazepine receptor-associated protein 1</fullName>
    </submittedName>
</protein>
<keyword evidence="11" id="KW-0675">Receptor</keyword>
<dbReference type="GO" id="GO:0007274">
    <property type="term" value="P:neuromuscular synaptic transmission"/>
    <property type="evidence" value="ECO:0007669"/>
    <property type="project" value="TreeGrafter"/>
</dbReference>
<feature type="compositionally biased region" description="Basic and acidic residues" evidence="8">
    <location>
        <begin position="727"/>
        <end position="746"/>
    </location>
</feature>
<evidence type="ECO:0000256" key="3">
    <source>
        <dbReference type="ARBA" id="ARBA00022443"/>
    </source>
</evidence>
<evidence type="ECO:0000313" key="12">
    <source>
        <dbReference type="Proteomes" id="UP001249851"/>
    </source>
</evidence>
<evidence type="ECO:0000256" key="4">
    <source>
        <dbReference type="ARBA" id="ARBA00022490"/>
    </source>
</evidence>
<comment type="similarity">
    <text evidence="2">Belongs to the RIMBP family.</text>
</comment>
<dbReference type="InterPro" id="IPR013783">
    <property type="entry name" value="Ig-like_fold"/>
</dbReference>
<dbReference type="InterPro" id="IPR003961">
    <property type="entry name" value="FN3_dom"/>
</dbReference>
<feature type="domain" description="Fibronectin type-III" evidence="10">
    <location>
        <begin position="1167"/>
        <end position="1254"/>
    </location>
</feature>
<proteinExistence type="inferred from homology"/>
<feature type="compositionally biased region" description="Basic and acidic residues" evidence="8">
    <location>
        <begin position="706"/>
        <end position="716"/>
    </location>
</feature>
<feature type="region of interest" description="Disordered" evidence="8">
    <location>
        <begin position="1388"/>
        <end position="1496"/>
    </location>
</feature>
<reference evidence="11" key="2">
    <citation type="journal article" date="2023" name="Science">
        <title>Genomic signatures of disease resistance in endangered staghorn corals.</title>
        <authorList>
            <person name="Vollmer S.V."/>
            <person name="Selwyn J.D."/>
            <person name="Despard B.A."/>
            <person name="Roesel C.L."/>
        </authorList>
    </citation>
    <scope>NUCLEOTIDE SEQUENCE</scope>
    <source>
        <strain evidence="11">K2</strain>
    </source>
</reference>
<dbReference type="Gene3D" id="2.30.30.40">
    <property type="entry name" value="SH3 Domains"/>
    <property type="match status" value="3"/>
</dbReference>
<dbReference type="Proteomes" id="UP001249851">
    <property type="component" value="Unassembled WGS sequence"/>
</dbReference>
<evidence type="ECO:0000259" key="10">
    <source>
        <dbReference type="PROSITE" id="PS50853"/>
    </source>
</evidence>
<keyword evidence="4" id="KW-0963">Cytoplasm</keyword>
<feature type="compositionally biased region" description="Acidic residues" evidence="8">
    <location>
        <begin position="972"/>
        <end position="996"/>
    </location>
</feature>
<feature type="domain" description="SH3" evidence="9">
    <location>
        <begin position="1834"/>
        <end position="1902"/>
    </location>
</feature>
<evidence type="ECO:0000256" key="1">
    <source>
        <dbReference type="ARBA" id="ARBA00004496"/>
    </source>
</evidence>
<keyword evidence="3 6" id="KW-0728">SH3 domain</keyword>
<dbReference type="SMART" id="SM00326">
    <property type="entry name" value="SH3"/>
    <property type="match status" value="3"/>
</dbReference>
<gene>
    <name evidence="11" type="ORF">P5673_000102</name>
</gene>
<dbReference type="SUPFAM" id="SSF50044">
    <property type="entry name" value="SH3-domain"/>
    <property type="match status" value="3"/>
</dbReference>
<feature type="compositionally biased region" description="Basic and acidic residues" evidence="8">
    <location>
        <begin position="798"/>
        <end position="814"/>
    </location>
</feature>
<dbReference type="PROSITE" id="PS50002">
    <property type="entry name" value="SH3"/>
    <property type="match status" value="2"/>
</dbReference>
<dbReference type="InterPro" id="IPR057950">
    <property type="entry name" value="RIMB1/RIM3A-C-like_N"/>
</dbReference>
<feature type="compositionally biased region" description="Basic and acidic residues" evidence="8">
    <location>
        <begin position="902"/>
        <end position="915"/>
    </location>
</feature>
<dbReference type="FunFam" id="2.30.30.40:FF:000016">
    <property type="entry name" value="RIMS-binding protein 2 isoform X2"/>
    <property type="match status" value="1"/>
</dbReference>
<feature type="compositionally biased region" description="Acidic residues" evidence="8">
    <location>
        <begin position="1024"/>
        <end position="1035"/>
    </location>
</feature>
<feature type="region of interest" description="Disordered" evidence="8">
    <location>
        <begin position="1771"/>
        <end position="1834"/>
    </location>
</feature>
<feature type="compositionally biased region" description="Basic and acidic residues" evidence="8">
    <location>
        <begin position="1443"/>
        <end position="1452"/>
    </location>
</feature>
<dbReference type="Pfam" id="PF25566">
    <property type="entry name" value="RIMB1_N"/>
    <property type="match status" value="1"/>
</dbReference>
<feature type="compositionally biased region" description="Acidic residues" evidence="8">
    <location>
        <begin position="830"/>
        <end position="841"/>
    </location>
</feature>
<dbReference type="SUPFAM" id="SSF49265">
    <property type="entry name" value="Fibronectin type III"/>
    <property type="match status" value="2"/>
</dbReference>
<dbReference type="CDD" id="cd12013">
    <property type="entry name" value="SH3_RIM-BP_3"/>
    <property type="match status" value="1"/>
</dbReference>
<evidence type="ECO:0000313" key="11">
    <source>
        <dbReference type="EMBL" id="KAK2573988.1"/>
    </source>
</evidence>
<feature type="compositionally biased region" description="Basic and acidic residues" evidence="8">
    <location>
        <begin position="1413"/>
        <end position="1429"/>
    </location>
</feature>
<dbReference type="Pfam" id="PF07653">
    <property type="entry name" value="SH3_2"/>
    <property type="match status" value="2"/>
</dbReference>
<accession>A0AAD9R6H9</accession>
<feature type="compositionally biased region" description="Basic and acidic residues" evidence="8">
    <location>
        <begin position="1510"/>
        <end position="1521"/>
    </location>
</feature>
<feature type="domain" description="Fibronectin type-III" evidence="10">
    <location>
        <begin position="1073"/>
        <end position="1165"/>
    </location>
</feature>
<feature type="compositionally biased region" description="Polar residues" evidence="8">
    <location>
        <begin position="1664"/>
        <end position="1674"/>
    </location>
</feature>
<name>A0AAD9R6H9_ACRCE</name>